<dbReference type="RefSeq" id="WP_179656295.1">
    <property type="nucleotide sequence ID" value="NZ_JACBZR010000001.1"/>
</dbReference>
<comment type="caution">
    <text evidence="3">The sequence shown here is derived from an EMBL/GenBank/DDBJ whole genome shotgun (WGS) entry which is preliminary data.</text>
</comment>
<feature type="region of interest" description="Disordered" evidence="1">
    <location>
        <begin position="415"/>
        <end position="455"/>
    </location>
</feature>
<dbReference type="EMBL" id="JACBZR010000001">
    <property type="protein sequence ID" value="NYI75588.1"/>
    <property type="molecule type" value="Genomic_DNA"/>
</dbReference>
<feature type="region of interest" description="Disordered" evidence="1">
    <location>
        <begin position="26"/>
        <end position="403"/>
    </location>
</feature>
<feature type="compositionally biased region" description="Pro residues" evidence="1">
    <location>
        <begin position="187"/>
        <end position="199"/>
    </location>
</feature>
<keyword evidence="2" id="KW-0812">Transmembrane</keyword>
<feature type="compositionally biased region" description="Basic and acidic residues" evidence="1">
    <location>
        <begin position="262"/>
        <end position="283"/>
    </location>
</feature>
<evidence type="ECO:0000313" key="4">
    <source>
        <dbReference type="Proteomes" id="UP000564496"/>
    </source>
</evidence>
<feature type="transmembrane region" description="Helical" evidence="2">
    <location>
        <begin position="466"/>
        <end position="487"/>
    </location>
</feature>
<dbReference type="Proteomes" id="UP000564496">
    <property type="component" value="Unassembled WGS sequence"/>
</dbReference>
<evidence type="ECO:0000256" key="2">
    <source>
        <dbReference type="SAM" id="Phobius"/>
    </source>
</evidence>
<feature type="compositionally biased region" description="Polar residues" evidence="1">
    <location>
        <begin position="357"/>
        <end position="366"/>
    </location>
</feature>
<gene>
    <name evidence="3" type="ORF">BJ988_000236</name>
</gene>
<evidence type="ECO:0000256" key="1">
    <source>
        <dbReference type="SAM" id="MobiDB-lite"/>
    </source>
</evidence>
<keyword evidence="2" id="KW-0472">Membrane</keyword>
<sequence>MTMESMCTSCGAAVTGMRFCTGCGTPVRSAHQPPSQGAPEPVAPPRLPQRGADPEQGGLSLPRRGQEAATPAPEADAEPAPLPLGQVRRTPGASMAPQLNMTAPSGEQPAFGGGMAPPPAGTDSGSLFGLAARTPKFEPELATQSQSLFLPKRKRAAEEPEPTPEEPAPQAAAPSPMGERMAEPSAPEQPMPEPPMPEPMPERHMPERQMPAQQVPEPQLQSPEPMAMPPLPARPAAAHHQSAEHPTFVEPGPQMSGPLSGETHEAMPPVEHHRQPEPPRPDETQVAMSPRFDAADDAPGGTRPRDEFEQFAPPQQFDAPAAEARYEDDQAGQAGQAPQPAAYGDPAYAPLAPQLEPDQNQWSQGYDQPYEPAYDQGYDQGYDQSFGQPQDRAEEPFGQPYEDPYAQNVYADATLVGQPPVGGGPSTPAPPPMAPQGYDPYGNAYDAHYEPQRQGKGPGGFNLKRWGLIVLVVAVVVAIIAFVIGLVNDGDANAKTGSTQGATTAESGPAAEAGKIDELIKTSAKDKAAIGAAQADLQACENIDEAIKTFEDAAASRKTLATKVAKIDTAVLPGSRKLVKNLESAWLTSQNADLAFAAWGEKRKVNADGECFGGKGKLAKATELSQASHDSKKAAAKAWGPIAEEYNLEPVEWRKL</sequence>
<name>A0A7Z0IQA6_9ACTN</name>
<organism evidence="3 4">
    <name type="scientific">Nocardioides panzhihuensis</name>
    <dbReference type="NCBI Taxonomy" id="860243"/>
    <lineage>
        <taxon>Bacteria</taxon>
        <taxon>Bacillati</taxon>
        <taxon>Actinomycetota</taxon>
        <taxon>Actinomycetes</taxon>
        <taxon>Propionibacteriales</taxon>
        <taxon>Nocardioidaceae</taxon>
        <taxon>Nocardioides</taxon>
    </lineage>
</organism>
<feature type="compositionally biased region" description="Low complexity" evidence="1">
    <location>
        <begin position="331"/>
        <end position="350"/>
    </location>
</feature>
<dbReference type="AlphaFoldDB" id="A0A7Z0IQA6"/>
<reference evidence="3 4" key="1">
    <citation type="submission" date="2020-07" db="EMBL/GenBank/DDBJ databases">
        <title>Sequencing the genomes of 1000 actinobacteria strains.</title>
        <authorList>
            <person name="Klenk H.-P."/>
        </authorList>
    </citation>
    <scope>NUCLEOTIDE SEQUENCE [LARGE SCALE GENOMIC DNA]</scope>
    <source>
        <strain evidence="3 4">DSM 26487</strain>
    </source>
</reference>
<proteinExistence type="predicted"/>
<keyword evidence="4" id="KW-1185">Reference proteome</keyword>
<accession>A0A7Z0IQA6</accession>
<evidence type="ECO:0000313" key="3">
    <source>
        <dbReference type="EMBL" id="NYI75588.1"/>
    </source>
</evidence>
<keyword evidence="2" id="KW-1133">Transmembrane helix</keyword>
<protein>
    <submittedName>
        <fullName evidence="3">Uncharacterized protein</fullName>
    </submittedName>
</protein>
<feature type="compositionally biased region" description="Low complexity" evidence="1">
    <location>
        <begin position="310"/>
        <end position="323"/>
    </location>
</feature>